<protein>
    <submittedName>
        <fullName evidence="1">Uncharacterized protein</fullName>
    </submittedName>
</protein>
<dbReference type="KEGG" id="bgp:BGL_2c13850"/>
<reference evidence="1 2" key="2">
    <citation type="journal article" date="2016" name="Appl. Microbiol. Biotechnol.">
        <title>Mutations improving production and secretion of extracellular lipase by Burkholderia glumae PG1.</title>
        <authorList>
            <person name="Knapp A."/>
            <person name="Voget S."/>
            <person name="Gao R."/>
            <person name="Zaburannyi N."/>
            <person name="Krysciak D."/>
            <person name="Breuer M."/>
            <person name="Hauer B."/>
            <person name="Streit W.R."/>
            <person name="Muller R."/>
            <person name="Daniel R."/>
            <person name="Jaeger K.E."/>
        </authorList>
    </citation>
    <scope>NUCLEOTIDE SEQUENCE [LARGE SCALE GENOMIC DNA]</scope>
    <source>
        <strain evidence="1 2">PG1</strain>
    </source>
</reference>
<reference evidence="2" key="1">
    <citation type="submission" date="2011-03" db="EMBL/GenBank/DDBJ databases">
        <authorList>
            <person name="Voget S."/>
            <person name="Streit W.R."/>
            <person name="Jaeger K.E."/>
            <person name="Daniel R."/>
        </authorList>
    </citation>
    <scope>NUCLEOTIDE SEQUENCE [LARGE SCALE GENOMIC DNA]</scope>
    <source>
        <strain evidence="2">PG1</strain>
    </source>
</reference>
<name>A0A0B6RVU3_BURPL</name>
<proteinExistence type="predicted"/>
<keyword evidence="2" id="KW-1185">Reference proteome</keyword>
<dbReference type="EMBL" id="CP002581">
    <property type="protein sequence ID" value="AJK49452.1"/>
    <property type="molecule type" value="Genomic_DNA"/>
</dbReference>
<sequence length="163" mass="17995">MNASTTSPNRDDLLHLLHAACASGAEMERRLRRLLTHEPPAARSRKLEDLLAQTIEQQGLLRAAVNRIEDTPPPVHDSPDAATAPIPIDSGAHEAERAHALFHLREDMLREAELYARLIETAESAGFFETRFVCEGILSQKSATVEWLGMQPSRAGARQQAGR</sequence>
<dbReference type="AlphaFoldDB" id="A0A0B6RVU3"/>
<dbReference type="HOGENOM" id="CLU_1683286_0_0_4"/>
<dbReference type="RefSeq" id="WP_123863758.1">
    <property type="nucleotide sequence ID" value="NZ_CP002581.1"/>
</dbReference>
<gene>
    <name evidence="1" type="ORF">BGL_2c13850</name>
</gene>
<evidence type="ECO:0000313" key="2">
    <source>
        <dbReference type="Proteomes" id="UP000031838"/>
    </source>
</evidence>
<accession>A0A0B6RVU3</accession>
<evidence type="ECO:0000313" key="1">
    <source>
        <dbReference type="EMBL" id="AJK49452.1"/>
    </source>
</evidence>
<dbReference type="Proteomes" id="UP000031838">
    <property type="component" value="Chromosome 2"/>
</dbReference>
<organism evidence="1 2">
    <name type="scientific">Burkholderia plantarii</name>
    <dbReference type="NCBI Taxonomy" id="41899"/>
    <lineage>
        <taxon>Bacteria</taxon>
        <taxon>Pseudomonadati</taxon>
        <taxon>Pseudomonadota</taxon>
        <taxon>Betaproteobacteria</taxon>
        <taxon>Burkholderiales</taxon>
        <taxon>Burkholderiaceae</taxon>
        <taxon>Burkholderia</taxon>
    </lineage>
</organism>